<comment type="caution">
    <text evidence="2">The sequence shown here is derived from an EMBL/GenBank/DDBJ whole genome shotgun (WGS) entry which is preliminary data.</text>
</comment>
<protein>
    <submittedName>
        <fullName evidence="2">Uncharacterized protein</fullName>
    </submittedName>
</protein>
<dbReference type="AlphaFoldDB" id="A0A9W5K1S0"/>
<accession>A0A9W5K1S0</accession>
<feature type="transmembrane region" description="Helical" evidence="1">
    <location>
        <begin position="20"/>
        <end position="41"/>
    </location>
</feature>
<keyword evidence="1" id="KW-0812">Transmembrane</keyword>
<dbReference type="Proteomes" id="UP000006607">
    <property type="component" value="Unassembled WGS sequence"/>
</dbReference>
<reference evidence="2" key="1">
    <citation type="submission" date="2012-04" db="EMBL/GenBank/DDBJ databases">
        <title>The Genome Sequence of Bacillus cereus VD014.</title>
        <authorList>
            <consortium name="The Broad Institute Genome Sequencing Platform"/>
            <consortium name="The Broad Institute Genome Sequencing Center for Infectious Disease"/>
            <person name="Feldgarden M."/>
            <person name="Van der Auwera G.A."/>
            <person name="Mahillon J."/>
            <person name="Duprez V."/>
            <person name="Timmery S."/>
            <person name="Mattelet C."/>
            <person name="Dierick K."/>
            <person name="Sun M."/>
            <person name="Yu Z."/>
            <person name="Zhu L."/>
            <person name="Hu X."/>
            <person name="Shank E.B."/>
            <person name="Swiecicka I."/>
            <person name="Hansen B.M."/>
            <person name="Andrup L."/>
            <person name="Young S.K."/>
            <person name="Zeng Q."/>
            <person name="Gargeya S."/>
            <person name="Fitzgerald M."/>
            <person name="Haas B."/>
            <person name="Abouelleil A."/>
            <person name="Alvarado L."/>
            <person name="Arachchi H.M."/>
            <person name="Berlin A."/>
            <person name="Chapman S.B."/>
            <person name="Goldberg J."/>
            <person name="Griggs A."/>
            <person name="Gujja S."/>
            <person name="Hansen M."/>
            <person name="Howarth C."/>
            <person name="Imamovic A."/>
            <person name="Larimer J."/>
            <person name="McCowen C."/>
            <person name="Montmayeur A."/>
            <person name="Murphy C."/>
            <person name="Neiman D."/>
            <person name="Pearson M."/>
            <person name="Priest M."/>
            <person name="Roberts A."/>
            <person name="Saif S."/>
            <person name="Shea T."/>
            <person name="Sisk P."/>
            <person name="Sykes S."/>
            <person name="Wortman J."/>
            <person name="Nusbaum C."/>
            <person name="Birren B."/>
        </authorList>
    </citation>
    <scope>NUCLEOTIDE SEQUENCE</scope>
    <source>
        <strain evidence="2">VD014</strain>
    </source>
</reference>
<sequence>MQLLYVLKNSAPVSPTKNPFLFSALGVTSCTAVQNIAFLAFDFDLDNKVFLE</sequence>
<keyword evidence="1" id="KW-0472">Membrane</keyword>
<evidence type="ECO:0000313" key="2">
    <source>
        <dbReference type="EMBL" id="EJR11438.1"/>
    </source>
</evidence>
<proteinExistence type="predicted"/>
<evidence type="ECO:0000256" key="1">
    <source>
        <dbReference type="SAM" id="Phobius"/>
    </source>
</evidence>
<gene>
    <name evidence="2" type="ORF">IIA_06004</name>
</gene>
<keyword evidence="1" id="KW-1133">Transmembrane helix</keyword>
<organism evidence="2 3">
    <name type="scientific">Bacillus cereus (strain VD014)</name>
    <dbReference type="NCBI Taxonomy" id="1053223"/>
    <lineage>
        <taxon>Bacteria</taxon>
        <taxon>Bacillati</taxon>
        <taxon>Bacillota</taxon>
        <taxon>Bacilli</taxon>
        <taxon>Bacillales</taxon>
        <taxon>Bacillaceae</taxon>
        <taxon>Bacillus</taxon>
        <taxon>Bacillus cereus group</taxon>
    </lineage>
</organism>
<name>A0A9W5K1S0_BACC8</name>
<evidence type="ECO:0000313" key="3">
    <source>
        <dbReference type="Proteomes" id="UP000006607"/>
    </source>
</evidence>
<dbReference type="EMBL" id="AHER01000064">
    <property type="protein sequence ID" value="EJR11438.1"/>
    <property type="molecule type" value="Genomic_DNA"/>
</dbReference>